<protein>
    <submittedName>
        <fullName evidence="1">Uncharacterized protein</fullName>
    </submittedName>
</protein>
<organism evidence="1 2">
    <name type="scientific">Streptacidiphilus cavernicola</name>
    <dbReference type="NCBI Taxonomy" id="3342716"/>
    <lineage>
        <taxon>Bacteria</taxon>
        <taxon>Bacillati</taxon>
        <taxon>Actinomycetota</taxon>
        <taxon>Actinomycetes</taxon>
        <taxon>Kitasatosporales</taxon>
        <taxon>Streptomycetaceae</taxon>
        <taxon>Streptacidiphilus</taxon>
    </lineage>
</organism>
<sequence>MIDVLRMIENGDRTNLPGVQSTGKGGGVIPVCERLSEAELSEMLRQFRTGAATRQQLADQYGVSLSTMKRLLRRHREH</sequence>
<dbReference type="RefSeq" id="WP_157623593.1">
    <property type="nucleotide sequence ID" value="NZ_JBHEZZ010000006.1"/>
</dbReference>
<name>A0ABV6ULS9_9ACTN</name>
<evidence type="ECO:0000313" key="2">
    <source>
        <dbReference type="Proteomes" id="UP001592528"/>
    </source>
</evidence>
<keyword evidence="2" id="KW-1185">Reference proteome</keyword>
<dbReference type="Proteomes" id="UP001592528">
    <property type="component" value="Unassembled WGS sequence"/>
</dbReference>
<accession>A0ABV6ULS9</accession>
<evidence type="ECO:0000313" key="1">
    <source>
        <dbReference type="EMBL" id="MFC1402418.1"/>
    </source>
</evidence>
<dbReference type="EMBL" id="JBHEZZ010000006">
    <property type="protein sequence ID" value="MFC1402418.1"/>
    <property type="molecule type" value="Genomic_DNA"/>
</dbReference>
<gene>
    <name evidence="1" type="ORF">ACEZDJ_14095</name>
</gene>
<proteinExistence type="predicted"/>
<dbReference type="Gene3D" id="1.10.10.60">
    <property type="entry name" value="Homeodomain-like"/>
    <property type="match status" value="1"/>
</dbReference>
<comment type="caution">
    <text evidence="1">The sequence shown here is derived from an EMBL/GenBank/DDBJ whole genome shotgun (WGS) entry which is preliminary data.</text>
</comment>
<reference evidence="1 2" key="1">
    <citation type="submission" date="2024-09" db="EMBL/GenBank/DDBJ databases">
        <authorList>
            <person name="Lee S.D."/>
        </authorList>
    </citation>
    <scope>NUCLEOTIDE SEQUENCE [LARGE SCALE GENOMIC DNA]</scope>
    <source>
        <strain evidence="1 2">N1-5</strain>
    </source>
</reference>